<evidence type="ECO:0000313" key="2">
    <source>
        <dbReference type="EMBL" id="CAG7819819.1"/>
    </source>
</evidence>
<reference evidence="2" key="1">
    <citation type="submission" date="2021-06" db="EMBL/GenBank/DDBJ databases">
        <authorList>
            <person name="Hodson N. C."/>
            <person name="Mongue J. A."/>
            <person name="Jaron S. K."/>
        </authorList>
    </citation>
    <scope>NUCLEOTIDE SEQUENCE</scope>
</reference>
<dbReference type="Proteomes" id="UP000708208">
    <property type="component" value="Unassembled WGS sequence"/>
</dbReference>
<organism evidence="2 3">
    <name type="scientific">Allacma fusca</name>
    <dbReference type="NCBI Taxonomy" id="39272"/>
    <lineage>
        <taxon>Eukaryota</taxon>
        <taxon>Metazoa</taxon>
        <taxon>Ecdysozoa</taxon>
        <taxon>Arthropoda</taxon>
        <taxon>Hexapoda</taxon>
        <taxon>Collembola</taxon>
        <taxon>Symphypleona</taxon>
        <taxon>Sminthuridae</taxon>
        <taxon>Allacma</taxon>
    </lineage>
</organism>
<feature type="non-terminal residue" evidence="2">
    <location>
        <position position="1"/>
    </location>
</feature>
<dbReference type="AlphaFoldDB" id="A0A8J2KVD0"/>
<protein>
    <submittedName>
        <fullName evidence="2">Uncharacterized protein</fullName>
    </submittedName>
</protein>
<accession>A0A8J2KVD0</accession>
<feature type="compositionally biased region" description="Basic residues" evidence="1">
    <location>
        <begin position="50"/>
        <end position="65"/>
    </location>
</feature>
<proteinExistence type="predicted"/>
<sequence>TSSLRYLWEALLRNDFSTFTSYIKSVRFLRISTLAKDKEERQEMKFRRYRRSARTKAQRVSKSRPVHLNQPDPLSPALFGQLQMEDKLHTGFESYRRQSRHLLDVQTQIPENANSNARPLTLTSVNKRSTTKQLGSQYSRQDVERITFNPQEEVKEFMVQQRSYNKLGKDPFGLEILLHADQLWLEHASPSTVAAGISGSGSLPLYDYQYSVYDDSEQRILFIRPESFNQFRNLKPKNYVIFSAIGTDVCKLHVAPPFCCSSKQIEVEITKQERKIGSVSLLGNCFKAYDRRGDKVMTINVANSKKKSRFRFCPSFEDGKRLTIIDPDIEFLCDIFATDGRDDHMGIIRQNDIDPQKRVRGEPAGFYCMLNERQGSKSKIFADDDSIGPGHTPRTSSAENNNKNMLKLNIIVALLILMVYFKPTSSVRTSTETDSRTTSSAKGSI</sequence>
<feature type="region of interest" description="Disordered" evidence="1">
    <location>
        <begin position="50"/>
        <end position="72"/>
    </location>
</feature>
<evidence type="ECO:0000313" key="3">
    <source>
        <dbReference type="Proteomes" id="UP000708208"/>
    </source>
</evidence>
<feature type="region of interest" description="Disordered" evidence="1">
    <location>
        <begin position="111"/>
        <end position="138"/>
    </location>
</feature>
<feature type="region of interest" description="Disordered" evidence="1">
    <location>
        <begin position="380"/>
        <end position="400"/>
    </location>
</feature>
<evidence type="ECO:0000256" key="1">
    <source>
        <dbReference type="SAM" id="MobiDB-lite"/>
    </source>
</evidence>
<keyword evidence="3" id="KW-1185">Reference proteome</keyword>
<dbReference type="EMBL" id="CAJVCH010461198">
    <property type="protein sequence ID" value="CAG7819819.1"/>
    <property type="molecule type" value="Genomic_DNA"/>
</dbReference>
<gene>
    <name evidence="2" type="ORF">AFUS01_LOCUS30245</name>
</gene>
<comment type="caution">
    <text evidence="2">The sequence shown here is derived from an EMBL/GenBank/DDBJ whole genome shotgun (WGS) entry which is preliminary data.</text>
</comment>
<name>A0A8J2KVD0_9HEXA</name>